<dbReference type="PANTHER" id="PTHR45883:SF2">
    <property type="entry name" value="HSC70-INTERACTING PROTEIN"/>
    <property type="match status" value="1"/>
</dbReference>
<keyword evidence="5" id="KW-1185">Reference proteome</keyword>
<dbReference type="InterPro" id="IPR011990">
    <property type="entry name" value="TPR-like_helical_dom_sf"/>
</dbReference>
<sequence>MSDNQWTIKVKIVSIDNEAINSKKGSKWKAGDDLTLQIEGHATINMLKQRIALIVMAHPKFQSVSFNGSEPLDEVTKLQDVEGMDNGRTMELVVAVPPEPEAPPVVLSDDEEVVMTAEEEPLPDQPGSAPWQQELSDAEADKQGELKSQAADALEDGDLKVAVAKFTEAMMLGGVSAMMVAKRAEMLLKQKRYKAVVADASLALELNPDSAKAFRARAKARRFLGEYEASAADFAQVACLQSRPSMLQSPCLRGRDAQEIMALCTPVSHFVHCTRNPKLAG</sequence>
<dbReference type="InterPro" id="IPR029071">
    <property type="entry name" value="Ubiquitin-like_domsf"/>
</dbReference>
<gene>
    <name evidence="4" type="primary">ST13</name>
    <name evidence="4" type="ORF">SPIL2461_LOCUS12059</name>
</gene>
<dbReference type="SUPFAM" id="SSF54236">
    <property type="entry name" value="Ubiquitin-like"/>
    <property type="match status" value="1"/>
</dbReference>
<evidence type="ECO:0000256" key="1">
    <source>
        <dbReference type="ARBA" id="ARBA00022737"/>
    </source>
</evidence>
<dbReference type="EMBL" id="CAJNIZ010024180">
    <property type="protein sequence ID" value="CAE7474652.1"/>
    <property type="molecule type" value="Genomic_DNA"/>
</dbReference>
<reference evidence="4" key="1">
    <citation type="submission" date="2021-02" db="EMBL/GenBank/DDBJ databases">
        <authorList>
            <person name="Dougan E. K."/>
            <person name="Rhodes N."/>
            <person name="Thang M."/>
            <person name="Chan C."/>
        </authorList>
    </citation>
    <scope>NUCLEOTIDE SEQUENCE</scope>
</reference>
<dbReference type="Proteomes" id="UP000649617">
    <property type="component" value="Unassembled WGS sequence"/>
</dbReference>
<evidence type="ECO:0000313" key="4">
    <source>
        <dbReference type="EMBL" id="CAE7474652.1"/>
    </source>
</evidence>
<keyword evidence="1" id="KW-0677">Repeat</keyword>
<evidence type="ECO:0000256" key="2">
    <source>
        <dbReference type="ARBA" id="ARBA00022803"/>
    </source>
</evidence>
<organism evidence="4 5">
    <name type="scientific">Symbiodinium pilosum</name>
    <name type="common">Dinoflagellate</name>
    <dbReference type="NCBI Taxonomy" id="2952"/>
    <lineage>
        <taxon>Eukaryota</taxon>
        <taxon>Sar</taxon>
        <taxon>Alveolata</taxon>
        <taxon>Dinophyceae</taxon>
        <taxon>Suessiales</taxon>
        <taxon>Symbiodiniaceae</taxon>
        <taxon>Symbiodinium</taxon>
    </lineage>
</organism>
<evidence type="ECO:0000313" key="5">
    <source>
        <dbReference type="Proteomes" id="UP000649617"/>
    </source>
</evidence>
<dbReference type="PANTHER" id="PTHR45883">
    <property type="entry name" value="HSC70-INTERACTING PROTEIN"/>
    <property type="match status" value="1"/>
</dbReference>
<name>A0A812SD91_SYMPI</name>
<dbReference type="SUPFAM" id="SSF48452">
    <property type="entry name" value="TPR-like"/>
    <property type="match status" value="1"/>
</dbReference>
<dbReference type="GO" id="GO:0030544">
    <property type="term" value="F:Hsp70 protein binding"/>
    <property type="evidence" value="ECO:0007669"/>
    <property type="project" value="TreeGrafter"/>
</dbReference>
<accession>A0A812SD91</accession>
<keyword evidence="2" id="KW-0802">TPR repeat</keyword>
<proteinExistence type="predicted"/>
<feature type="region of interest" description="Disordered" evidence="3">
    <location>
        <begin position="117"/>
        <end position="145"/>
    </location>
</feature>
<comment type="caution">
    <text evidence="4">The sequence shown here is derived from an EMBL/GenBank/DDBJ whole genome shotgun (WGS) entry which is preliminary data.</text>
</comment>
<dbReference type="OrthoDB" id="533763at2759"/>
<dbReference type="Gene3D" id="1.25.40.10">
    <property type="entry name" value="Tetratricopeptide repeat domain"/>
    <property type="match status" value="1"/>
</dbReference>
<evidence type="ECO:0000256" key="3">
    <source>
        <dbReference type="SAM" id="MobiDB-lite"/>
    </source>
</evidence>
<protein>
    <submittedName>
        <fullName evidence="4">ST13 protein</fullName>
    </submittedName>
</protein>
<dbReference type="AlphaFoldDB" id="A0A812SD91"/>